<dbReference type="SUPFAM" id="SSF160387">
    <property type="entry name" value="NosL/MerB-like"/>
    <property type="match status" value="1"/>
</dbReference>
<protein>
    <recommendedName>
        <fullName evidence="3">Protein NosL</fullName>
    </recommendedName>
</protein>
<dbReference type="Proteomes" id="UP000243507">
    <property type="component" value="Unassembled WGS sequence"/>
</dbReference>
<reference evidence="1 2" key="1">
    <citation type="submission" date="2017-09" db="EMBL/GenBank/DDBJ databases">
        <title>A multilocus sequence analysis scheme for characterization of bacteria in the genus Thioclava.</title>
        <authorList>
            <person name="Liu Y."/>
            <person name="Shao Z."/>
        </authorList>
    </citation>
    <scope>NUCLEOTIDE SEQUENCE [LARGE SCALE GENOMIC DNA]</scope>
    <source>
        <strain evidence="1 2">CAU 1312</strain>
    </source>
</reference>
<organism evidence="1 2">
    <name type="scientific">Pseudothioclava arenosa</name>
    <dbReference type="NCBI Taxonomy" id="1795308"/>
    <lineage>
        <taxon>Bacteria</taxon>
        <taxon>Pseudomonadati</taxon>
        <taxon>Pseudomonadota</taxon>
        <taxon>Alphaproteobacteria</taxon>
        <taxon>Rhodobacterales</taxon>
        <taxon>Paracoccaceae</taxon>
        <taxon>Pseudothioclava</taxon>
    </lineage>
</organism>
<evidence type="ECO:0008006" key="3">
    <source>
        <dbReference type="Google" id="ProtNLM"/>
    </source>
</evidence>
<dbReference type="EMBL" id="NTJD01000003">
    <property type="protein sequence ID" value="PCD77180.1"/>
    <property type="molecule type" value="Genomic_DNA"/>
</dbReference>
<sequence>MLLAGAPLLAACKPQNEGPEDIRWGRETCAICGMIISDPHYAAEIRGGTDKHLSKFDDIGDAIIWLEAQDWKDDPAIEFWVRDYDTGTKWLDARKVFYRGGMVTPMDYGFAAVELPASDTVGYDDMRIAVIKHGLTLGCLQGAEYEQYR</sequence>
<name>A0A2A4CS72_9RHOB</name>
<proteinExistence type="predicted"/>
<evidence type="ECO:0000313" key="1">
    <source>
        <dbReference type="EMBL" id="PCD77180.1"/>
    </source>
</evidence>
<gene>
    <name evidence="1" type="ORF">CLN94_05270</name>
</gene>
<keyword evidence="2" id="KW-1185">Reference proteome</keyword>
<comment type="caution">
    <text evidence="1">The sequence shown here is derived from an EMBL/GenBank/DDBJ whole genome shotgun (WGS) entry which is preliminary data.</text>
</comment>
<evidence type="ECO:0000313" key="2">
    <source>
        <dbReference type="Proteomes" id="UP000243507"/>
    </source>
</evidence>
<accession>A0A2A4CS72</accession>
<dbReference type="AlphaFoldDB" id="A0A2A4CS72"/>